<dbReference type="Pfam" id="PF13673">
    <property type="entry name" value="Acetyltransf_10"/>
    <property type="match status" value="1"/>
</dbReference>
<evidence type="ECO:0000313" key="5">
    <source>
        <dbReference type="Proteomes" id="UP000247792"/>
    </source>
</evidence>
<evidence type="ECO:0000259" key="3">
    <source>
        <dbReference type="PROSITE" id="PS51186"/>
    </source>
</evidence>
<dbReference type="EMBL" id="QJKB01000002">
    <property type="protein sequence ID" value="PXX45246.1"/>
    <property type="molecule type" value="Genomic_DNA"/>
</dbReference>
<dbReference type="CDD" id="cd04301">
    <property type="entry name" value="NAT_SF"/>
    <property type="match status" value="1"/>
</dbReference>
<dbReference type="PROSITE" id="PS51186">
    <property type="entry name" value="GNAT"/>
    <property type="match status" value="1"/>
</dbReference>
<dbReference type="AlphaFoldDB" id="A0A318JCC8"/>
<dbReference type="GO" id="GO:0016747">
    <property type="term" value="F:acyltransferase activity, transferring groups other than amino-acyl groups"/>
    <property type="evidence" value="ECO:0007669"/>
    <property type="project" value="InterPro"/>
</dbReference>
<protein>
    <submittedName>
        <fullName evidence="4">Acetyltransferase (GNAT) family protein</fullName>
    </submittedName>
</protein>
<keyword evidence="1 4" id="KW-0808">Transferase</keyword>
<comment type="caution">
    <text evidence="4">The sequence shown here is derived from an EMBL/GenBank/DDBJ whole genome shotgun (WGS) entry which is preliminary data.</text>
</comment>
<dbReference type="Gene3D" id="3.40.630.30">
    <property type="match status" value="1"/>
</dbReference>
<dbReference type="InterPro" id="IPR050832">
    <property type="entry name" value="Bact_Acetyltransf"/>
</dbReference>
<dbReference type="SUPFAM" id="SSF55729">
    <property type="entry name" value="Acyl-CoA N-acyltransferases (Nat)"/>
    <property type="match status" value="1"/>
</dbReference>
<dbReference type="RefSeq" id="WP_110254697.1">
    <property type="nucleotide sequence ID" value="NZ_QJKB01000002.1"/>
</dbReference>
<name>A0A318JCC8_9BURK</name>
<gene>
    <name evidence="4" type="ORF">DFR42_102474</name>
</gene>
<dbReference type="OrthoDB" id="9806849at2"/>
<reference evidence="4 5" key="1">
    <citation type="submission" date="2018-05" db="EMBL/GenBank/DDBJ databases">
        <title>Genomic Encyclopedia of Type Strains, Phase IV (KMG-IV): sequencing the most valuable type-strain genomes for metagenomic binning, comparative biology and taxonomic classification.</title>
        <authorList>
            <person name="Goeker M."/>
        </authorList>
    </citation>
    <scope>NUCLEOTIDE SEQUENCE [LARGE SCALE GENOMIC DNA]</scope>
    <source>
        <strain evidence="4 5">DSM 19792</strain>
    </source>
</reference>
<proteinExistence type="predicted"/>
<keyword evidence="2" id="KW-0012">Acyltransferase</keyword>
<organism evidence="4 5">
    <name type="scientific">Undibacterium pigrum</name>
    <dbReference type="NCBI Taxonomy" id="401470"/>
    <lineage>
        <taxon>Bacteria</taxon>
        <taxon>Pseudomonadati</taxon>
        <taxon>Pseudomonadota</taxon>
        <taxon>Betaproteobacteria</taxon>
        <taxon>Burkholderiales</taxon>
        <taxon>Oxalobacteraceae</taxon>
        <taxon>Undibacterium</taxon>
    </lineage>
</organism>
<keyword evidence="5" id="KW-1185">Reference proteome</keyword>
<dbReference type="PANTHER" id="PTHR43877">
    <property type="entry name" value="AMINOALKYLPHOSPHONATE N-ACETYLTRANSFERASE-RELATED-RELATED"/>
    <property type="match status" value="1"/>
</dbReference>
<evidence type="ECO:0000256" key="1">
    <source>
        <dbReference type="ARBA" id="ARBA00022679"/>
    </source>
</evidence>
<evidence type="ECO:0000256" key="2">
    <source>
        <dbReference type="ARBA" id="ARBA00023315"/>
    </source>
</evidence>
<sequence>MTLPLLIIRRAHPQEAQALTLIARQSKAHWKYPASALQAWEAQLTITSEHIEENSVWLAEHEQAILGFYHLSSADTQCDLADLFVLPEAMGQGIGRSLLQHAMENASDLGQRKMTIDADPYAEKFYLSMGAVRVGELTAPIEGDPERVRPQLILLLDNLMNAE</sequence>
<evidence type="ECO:0000313" key="4">
    <source>
        <dbReference type="EMBL" id="PXX45246.1"/>
    </source>
</evidence>
<feature type="domain" description="N-acetyltransferase" evidence="3">
    <location>
        <begin position="6"/>
        <end position="155"/>
    </location>
</feature>
<accession>A0A318JCC8</accession>
<dbReference type="InterPro" id="IPR016181">
    <property type="entry name" value="Acyl_CoA_acyltransferase"/>
</dbReference>
<dbReference type="Proteomes" id="UP000247792">
    <property type="component" value="Unassembled WGS sequence"/>
</dbReference>
<dbReference type="InterPro" id="IPR000182">
    <property type="entry name" value="GNAT_dom"/>
</dbReference>